<dbReference type="Gene3D" id="3.40.50.2000">
    <property type="entry name" value="Glycogen Phosphorylase B"/>
    <property type="match status" value="1"/>
</dbReference>
<proteinExistence type="inferred from homology"/>
<comment type="pathway">
    <text evidence="1 7">Bacterial outer membrane biogenesis; LPS core biosynthesis.</text>
</comment>
<evidence type="ECO:0000256" key="4">
    <source>
        <dbReference type="ARBA" id="ARBA00022679"/>
    </source>
</evidence>
<protein>
    <recommendedName>
        <fullName evidence="3 7">3-deoxy-D-manno-octulosonic acid transferase</fullName>
        <shortName evidence="7">Kdo transferase</shortName>
        <ecNumber evidence="2 7">2.4.99.12</ecNumber>
    </recommendedName>
    <alternativeName>
        <fullName evidence="5 7">Lipid IV(A) 3-deoxy-D-manno-octulosonic acid transferase</fullName>
    </alternativeName>
</protein>
<keyword evidence="7" id="KW-0472">Membrane</keyword>
<dbReference type="RefSeq" id="WP_211012709.1">
    <property type="nucleotide sequence ID" value="NZ_JASJUT010000006.1"/>
</dbReference>
<evidence type="ECO:0000256" key="6">
    <source>
        <dbReference type="ARBA" id="ARBA00049183"/>
    </source>
</evidence>
<keyword evidence="10" id="KW-1185">Reference proteome</keyword>
<name>A0ABT7ENB3_9GAMM</name>
<evidence type="ECO:0000313" key="9">
    <source>
        <dbReference type="EMBL" id="MDK2596545.1"/>
    </source>
</evidence>
<dbReference type="Proteomes" id="UP001231915">
    <property type="component" value="Unassembled WGS sequence"/>
</dbReference>
<dbReference type="InterPro" id="IPR039901">
    <property type="entry name" value="Kdotransferase"/>
</dbReference>
<dbReference type="EMBL" id="JASJUT010000006">
    <property type="protein sequence ID" value="MDK2596545.1"/>
    <property type="molecule type" value="Genomic_DNA"/>
</dbReference>
<dbReference type="PANTHER" id="PTHR42755:SF1">
    <property type="entry name" value="3-DEOXY-D-MANNO-OCTULOSONIC ACID TRANSFERASE, MITOCHONDRIAL-RELATED"/>
    <property type="match status" value="1"/>
</dbReference>
<dbReference type="GO" id="GO:0043842">
    <property type="term" value="F:Kdo transferase activity"/>
    <property type="evidence" value="ECO:0007669"/>
    <property type="project" value="UniProtKB-EC"/>
</dbReference>
<keyword evidence="7" id="KW-0448">Lipopolysaccharide biosynthesis</keyword>
<dbReference type="NCBIfam" id="NF004388">
    <property type="entry name" value="PRK05749.1-4"/>
    <property type="match status" value="1"/>
</dbReference>
<reference evidence="9 10" key="1">
    <citation type="submission" date="2023-05" db="EMBL/GenBank/DDBJ databases">
        <title>Pseudoalteromonas ardens sp. nov., Pseudoalteromonas obscura sp. nov., and Pseudoalteromonas umbrosa sp. nov., isolated from the coral Montipora capitata.</title>
        <authorList>
            <person name="Thomas E.M."/>
            <person name="Smith E.M."/>
            <person name="Papke E."/>
            <person name="Shlafstein M.D."/>
            <person name="Oline D.K."/>
            <person name="Videau P."/>
            <person name="Saw J.H."/>
            <person name="Strangman W.K."/>
            <person name="Ushijima B."/>
        </authorList>
    </citation>
    <scope>NUCLEOTIDE SEQUENCE [LARGE SCALE GENOMIC DNA]</scope>
    <source>
        <strain evidence="9 10">P94</strain>
    </source>
</reference>
<sequence length="420" mass="46537">MTRFIYSTMLLLLAPLISIYLYQIRGKKNPGYRRHFSERFGQVDTNIPEGAIVVHCASVGEVLAAAPLIKKMQTRYPSHPLVITCNTPTGRAEVLKQFKGSVYTCYLPIDFAFSTRRFIKRLKPKLVVVLETELWPNLFHYANQHCCPVAVVNARLSEKSFRGYQKFSAISRNIMKNIKILASHNEEDASRFIALGLEESRVITTGSIKFDVTLSENDISKLSDIKSQLGDRPIWIAGSTHPGEHEQIIAVHQSLLTTIPSLLLIIAPRHPEQFDSVANLLRDANLKFSRRSLSFENNSEVLLADTLGELKFLYGCADIAFVGGSLIERGGHNPLEAAASSVGVLSGPSTYNFSHIYPQLRAMHGAIICLDKAELTAQLNTLLSSSNTAHKLGQNAHACLAKNQGAINRTLNIIDSLLEQ</sequence>
<keyword evidence="9" id="KW-0328">Glycosyltransferase</keyword>
<dbReference type="Gene3D" id="3.40.50.11720">
    <property type="entry name" value="3-Deoxy-D-manno-octulosonic-acid transferase, N-terminal domain"/>
    <property type="match status" value="1"/>
</dbReference>
<keyword evidence="4 7" id="KW-0808">Transferase</keyword>
<keyword evidence="7" id="KW-1003">Cell membrane</keyword>
<feature type="domain" description="3-deoxy-D-manno-octulosonic-acid transferase N-terminal" evidence="8">
    <location>
        <begin position="35"/>
        <end position="212"/>
    </location>
</feature>
<dbReference type="SUPFAM" id="SSF53756">
    <property type="entry name" value="UDP-Glycosyltransferase/glycogen phosphorylase"/>
    <property type="match status" value="1"/>
</dbReference>
<evidence type="ECO:0000256" key="5">
    <source>
        <dbReference type="ARBA" id="ARBA00031445"/>
    </source>
</evidence>
<evidence type="ECO:0000313" key="10">
    <source>
        <dbReference type="Proteomes" id="UP001231915"/>
    </source>
</evidence>
<dbReference type="Pfam" id="PF04413">
    <property type="entry name" value="Glycos_transf_N"/>
    <property type="match status" value="1"/>
</dbReference>
<dbReference type="InterPro" id="IPR038107">
    <property type="entry name" value="Glycos_transf_N_sf"/>
</dbReference>
<organism evidence="9 10">
    <name type="scientific">Pseudoalteromonas obscura</name>
    <dbReference type="NCBI Taxonomy" id="3048491"/>
    <lineage>
        <taxon>Bacteria</taxon>
        <taxon>Pseudomonadati</taxon>
        <taxon>Pseudomonadota</taxon>
        <taxon>Gammaproteobacteria</taxon>
        <taxon>Alteromonadales</taxon>
        <taxon>Pseudoalteromonadaceae</taxon>
        <taxon>Pseudoalteromonas</taxon>
    </lineage>
</organism>
<evidence type="ECO:0000256" key="2">
    <source>
        <dbReference type="ARBA" id="ARBA00012621"/>
    </source>
</evidence>
<comment type="subcellular location">
    <subcellularLocation>
        <location evidence="7">Cell membrane</location>
    </subcellularLocation>
</comment>
<comment type="caution">
    <text evidence="9">The sequence shown here is derived from an EMBL/GenBank/DDBJ whole genome shotgun (WGS) entry which is preliminary data.</text>
</comment>
<evidence type="ECO:0000256" key="7">
    <source>
        <dbReference type="RuleBase" id="RU365103"/>
    </source>
</evidence>
<evidence type="ECO:0000256" key="1">
    <source>
        <dbReference type="ARBA" id="ARBA00004713"/>
    </source>
</evidence>
<gene>
    <name evidence="9" type="primary">waaA</name>
    <name evidence="9" type="ORF">QNM18_15955</name>
</gene>
<comment type="function">
    <text evidence="7">Involved in lipopolysaccharide (LPS) biosynthesis. Catalyzes the transfer of 3-deoxy-D-manno-octulosonate (Kdo) residue(s) from CMP-Kdo to lipid IV(A), the tetraacyldisaccharide-1,4'-bisphosphate precursor of lipid A.</text>
</comment>
<evidence type="ECO:0000256" key="3">
    <source>
        <dbReference type="ARBA" id="ARBA00019077"/>
    </source>
</evidence>
<dbReference type="PANTHER" id="PTHR42755">
    <property type="entry name" value="3-DEOXY-MANNO-OCTULOSONATE CYTIDYLYLTRANSFERASE"/>
    <property type="match status" value="1"/>
</dbReference>
<evidence type="ECO:0000259" key="8">
    <source>
        <dbReference type="Pfam" id="PF04413"/>
    </source>
</evidence>
<comment type="catalytic activity">
    <reaction evidence="6 7">
        <text>lipid IVA (E. coli) + CMP-3-deoxy-beta-D-manno-octulosonate = alpha-Kdo-(2-&gt;6)-lipid IVA (E. coli) + CMP + H(+)</text>
        <dbReference type="Rhea" id="RHEA:28066"/>
        <dbReference type="ChEBI" id="CHEBI:15378"/>
        <dbReference type="ChEBI" id="CHEBI:58603"/>
        <dbReference type="ChEBI" id="CHEBI:60364"/>
        <dbReference type="ChEBI" id="CHEBI:60377"/>
        <dbReference type="ChEBI" id="CHEBI:85987"/>
        <dbReference type="EC" id="2.4.99.12"/>
    </reaction>
</comment>
<dbReference type="EC" id="2.4.99.12" evidence="2 7"/>
<comment type="similarity">
    <text evidence="7">Belongs to the glycosyltransferase group 1 family.</text>
</comment>
<dbReference type="InterPro" id="IPR007507">
    <property type="entry name" value="Glycos_transf_N"/>
</dbReference>
<accession>A0ABT7ENB3</accession>